<evidence type="ECO:0000256" key="4">
    <source>
        <dbReference type="ARBA" id="ARBA00022598"/>
    </source>
</evidence>
<dbReference type="SUPFAM" id="SSF52954">
    <property type="entry name" value="Class II aaRS ABD-related"/>
    <property type="match status" value="1"/>
</dbReference>
<reference evidence="12 13" key="1">
    <citation type="submission" date="2022-04" db="EMBL/GenBank/DDBJ databases">
        <title>Halobacillus sp. isolated from saltern.</title>
        <authorList>
            <person name="Won M."/>
            <person name="Lee C.-M."/>
            <person name="Woen H.-Y."/>
            <person name="Kwon S.-W."/>
        </authorList>
    </citation>
    <scope>NUCLEOTIDE SEQUENCE [LARGE SCALE GENOMIC DNA]</scope>
    <source>
        <strain evidence="12 13">SSBR10-3</strain>
    </source>
</reference>
<sequence length="567" mass="63661">MKQSEMLLPTLKETPADAEIKSHQLLVRAGYIRQIASGIYSFLPIGKRILRKVEDVVREEMEKIGAHEMMMPALQPSELWKESSRWSTFGSELMRIDDRNNREFALGATHEEVITSIVRDEIKSYKRLPLLVFQIQNKFRDEARPRFGLLRGREFLMKDAYSFDDSFESLDKSYDKMFQAYTNIFTRLGLNFRAVIADSGAMGGKDTHEFMVLSEVGEDVIAYSDTSQYAANIEMAPVIREYKKSGDEPKEMSKVETPEQRTMKDVADFLGHELKEGLKAIMFKVDERFVMAVTRGDHEVNDVKLKNLYSAGIVELASEADTKRLMGTGFGSLGPVGVSEEVEVVADFAVEALQNVSCGANEDGFHLRNVTPGIDFQPSQYADLRFIEEGDPSPDGQGTIKFARGIEVGHVFKLGTFYAEHMNAQFLDDQGKAQTMVMGSYGIGVSRTLAALVEQNHDDRGITWPANIAPFQVHLLSMNPKKAEQADLADKLNAQLEEAGIEVLYDDRKERAGVKFADSDLIGIPLRITVGKRAADGIVELKERVSGEQQEIEASQVIEQVKTWYKH</sequence>
<dbReference type="InterPro" id="IPR006195">
    <property type="entry name" value="aa-tRNA-synth_II"/>
</dbReference>
<dbReference type="Gene3D" id="3.40.50.800">
    <property type="entry name" value="Anticodon-binding domain"/>
    <property type="match status" value="1"/>
</dbReference>
<evidence type="ECO:0000256" key="9">
    <source>
        <dbReference type="ARBA" id="ARBA00047671"/>
    </source>
</evidence>
<dbReference type="EC" id="6.1.1.15" evidence="10"/>
<feature type="domain" description="Aminoacyl-transfer RNA synthetases class-II family profile" evidence="11">
    <location>
        <begin position="33"/>
        <end position="465"/>
    </location>
</feature>
<evidence type="ECO:0000256" key="2">
    <source>
        <dbReference type="ARBA" id="ARBA00011738"/>
    </source>
</evidence>
<keyword evidence="13" id="KW-1185">Reference proteome</keyword>
<dbReference type="InterPro" id="IPR036754">
    <property type="entry name" value="YbaK/aa-tRNA-synt-asso_dom_sf"/>
</dbReference>
<dbReference type="Pfam" id="PF03129">
    <property type="entry name" value="HGTP_anticodon"/>
    <property type="match status" value="1"/>
</dbReference>
<evidence type="ECO:0000259" key="11">
    <source>
        <dbReference type="PROSITE" id="PS50862"/>
    </source>
</evidence>
<name>A0ABY4EHQ9_9BACI</name>
<dbReference type="Proteomes" id="UP000831787">
    <property type="component" value="Chromosome"/>
</dbReference>
<dbReference type="Pfam" id="PF04073">
    <property type="entry name" value="tRNA_edit"/>
    <property type="match status" value="1"/>
</dbReference>
<dbReference type="HAMAP" id="MF_01569">
    <property type="entry name" value="Pro_tRNA_synth_type1"/>
    <property type="match status" value="1"/>
</dbReference>
<keyword evidence="3 10" id="KW-0963">Cytoplasm</keyword>
<comment type="subunit">
    <text evidence="2 10">Homodimer.</text>
</comment>
<evidence type="ECO:0000256" key="3">
    <source>
        <dbReference type="ARBA" id="ARBA00022490"/>
    </source>
</evidence>
<dbReference type="SUPFAM" id="SSF55826">
    <property type="entry name" value="YbaK/ProRS associated domain"/>
    <property type="match status" value="1"/>
</dbReference>
<dbReference type="PANTHER" id="PTHR42753">
    <property type="entry name" value="MITOCHONDRIAL RIBOSOME PROTEIN L39/PROLYL-TRNA LIGASE FAMILY MEMBER"/>
    <property type="match status" value="1"/>
</dbReference>
<dbReference type="PIRSF" id="PIRSF001535">
    <property type="entry name" value="ProRS_1"/>
    <property type="match status" value="1"/>
</dbReference>
<dbReference type="CDD" id="cd04334">
    <property type="entry name" value="ProRS-INS"/>
    <property type="match status" value="1"/>
</dbReference>
<dbReference type="CDD" id="cd00861">
    <property type="entry name" value="ProRS_anticodon_short"/>
    <property type="match status" value="1"/>
</dbReference>
<dbReference type="InterPro" id="IPR050062">
    <property type="entry name" value="Pro-tRNA_synthetase"/>
</dbReference>
<keyword evidence="8 10" id="KW-0030">Aminoacyl-tRNA synthetase</keyword>
<dbReference type="NCBIfam" id="TIGR00409">
    <property type="entry name" value="proS_fam_II"/>
    <property type="match status" value="1"/>
</dbReference>
<proteinExistence type="inferred from homology"/>
<evidence type="ECO:0000313" key="13">
    <source>
        <dbReference type="Proteomes" id="UP000831787"/>
    </source>
</evidence>
<evidence type="ECO:0000313" key="12">
    <source>
        <dbReference type="EMBL" id="UOQ43022.1"/>
    </source>
</evidence>
<dbReference type="PRINTS" id="PR01046">
    <property type="entry name" value="TRNASYNTHPRO"/>
</dbReference>
<dbReference type="SUPFAM" id="SSF55681">
    <property type="entry name" value="Class II aaRS and biotin synthetases"/>
    <property type="match status" value="1"/>
</dbReference>
<dbReference type="RefSeq" id="WP_244708382.1">
    <property type="nucleotide sequence ID" value="NZ_CP095073.1"/>
</dbReference>
<evidence type="ECO:0000256" key="6">
    <source>
        <dbReference type="ARBA" id="ARBA00022840"/>
    </source>
</evidence>
<dbReference type="InterPro" id="IPR002314">
    <property type="entry name" value="aa-tRNA-synt_IIb"/>
</dbReference>
<dbReference type="InterPro" id="IPR007214">
    <property type="entry name" value="YbaK/aa-tRNA-synth-assoc-dom"/>
</dbReference>
<dbReference type="PROSITE" id="PS50862">
    <property type="entry name" value="AA_TRNA_LIGASE_II"/>
    <property type="match status" value="1"/>
</dbReference>
<dbReference type="Pfam" id="PF00587">
    <property type="entry name" value="tRNA-synt_2b"/>
    <property type="match status" value="1"/>
</dbReference>
<comment type="catalytic activity">
    <reaction evidence="9 10">
        <text>tRNA(Pro) + L-proline + ATP = L-prolyl-tRNA(Pro) + AMP + diphosphate</text>
        <dbReference type="Rhea" id="RHEA:14305"/>
        <dbReference type="Rhea" id="RHEA-COMP:9700"/>
        <dbReference type="Rhea" id="RHEA-COMP:9702"/>
        <dbReference type="ChEBI" id="CHEBI:30616"/>
        <dbReference type="ChEBI" id="CHEBI:33019"/>
        <dbReference type="ChEBI" id="CHEBI:60039"/>
        <dbReference type="ChEBI" id="CHEBI:78442"/>
        <dbReference type="ChEBI" id="CHEBI:78532"/>
        <dbReference type="ChEBI" id="CHEBI:456215"/>
        <dbReference type="EC" id="6.1.1.15"/>
    </reaction>
</comment>
<dbReference type="InterPro" id="IPR045864">
    <property type="entry name" value="aa-tRNA-synth_II/BPL/LPL"/>
</dbReference>
<protein>
    <recommendedName>
        <fullName evidence="10">Proline--tRNA ligase</fullName>
        <ecNumber evidence="10">6.1.1.15</ecNumber>
    </recommendedName>
    <alternativeName>
        <fullName evidence="10">Prolyl-tRNA synthetase</fullName>
        <shortName evidence="10">ProRS</shortName>
    </alternativeName>
</protein>
<dbReference type="InterPro" id="IPR004500">
    <property type="entry name" value="Pro-tRNA-synth_IIa_bac-type"/>
</dbReference>
<comment type="subcellular location">
    <subcellularLocation>
        <location evidence="1 10">Cytoplasm</location>
    </subcellularLocation>
</comment>
<dbReference type="InterPro" id="IPR044140">
    <property type="entry name" value="ProRS_anticodon_short"/>
</dbReference>
<organism evidence="12 13">
    <name type="scientific">Halobacillus salinarum</name>
    <dbReference type="NCBI Taxonomy" id="2932257"/>
    <lineage>
        <taxon>Bacteria</taxon>
        <taxon>Bacillati</taxon>
        <taxon>Bacillota</taxon>
        <taxon>Bacilli</taxon>
        <taxon>Bacillales</taxon>
        <taxon>Bacillaceae</taxon>
        <taxon>Halobacillus</taxon>
    </lineage>
</organism>
<dbReference type="InterPro" id="IPR004154">
    <property type="entry name" value="Anticodon-bd"/>
</dbReference>
<evidence type="ECO:0000256" key="5">
    <source>
        <dbReference type="ARBA" id="ARBA00022741"/>
    </source>
</evidence>
<dbReference type="EMBL" id="CP095073">
    <property type="protein sequence ID" value="UOQ43022.1"/>
    <property type="molecule type" value="Genomic_DNA"/>
</dbReference>
<comment type="similarity">
    <text evidence="10">Belongs to the class-II aminoacyl-tRNA synthetase family. ProS type 1 subfamily.</text>
</comment>
<dbReference type="Gene3D" id="3.90.960.10">
    <property type="entry name" value="YbaK/aminoacyl-tRNA synthetase-associated domain"/>
    <property type="match status" value="1"/>
</dbReference>
<keyword evidence="4 10" id="KW-0436">Ligase</keyword>
<dbReference type="Gene3D" id="3.30.930.10">
    <property type="entry name" value="Bira Bifunctional Protein, Domain 2"/>
    <property type="match status" value="2"/>
</dbReference>
<keyword evidence="7 10" id="KW-0648">Protein biosynthesis</keyword>
<evidence type="ECO:0000256" key="8">
    <source>
        <dbReference type="ARBA" id="ARBA00023146"/>
    </source>
</evidence>
<accession>A0ABY4EHQ9</accession>
<dbReference type="PANTHER" id="PTHR42753:SF2">
    <property type="entry name" value="PROLINE--TRNA LIGASE"/>
    <property type="match status" value="1"/>
</dbReference>
<evidence type="ECO:0000256" key="10">
    <source>
        <dbReference type="HAMAP-Rule" id="MF_01569"/>
    </source>
</evidence>
<comment type="function">
    <text evidence="10">Catalyzes the attachment of proline to tRNA(Pro) in a two-step reaction: proline is first activated by ATP to form Pro-AMP and then transferred to the acceptor end of tRNA(Pro). As ProRS can inadvertently accommodate and process non-cognate amino acids such as alanine and cysteine, to avoid such errors it has two additional distinct editing activities against alanine. One activity is designated as 'pretransfer' editing and involves the tRNA(Pro)-independent hydrolysis of activated Ala-AMP. The other activity is designated 'posttransfer' editing and involves deacylation of mischarged Ala-tRNA(Pro). The misacylated Cys-tRNA(Pro) is not edited by ProRS.</text>
</comment>
<evidence type="ECO:0000256" key="1">
    <source>
        <dbReference type="ARBA" id="ARBA00004496"/>
    </source>
</evidence>
<dbReference type="NCBIfam" id="NF006625">
    <property type="entry name" value="PRK09194.1"/>
    <property type="match status" value="1"/>
</dbReference>
<dbReference type="InterPro" id="IPR036621">
    <property type="entry name" value="Anticodon-bd_dom_sf"/>
</dbReference>
<gene>
    <name evidence="10" type="primary">proS</name>
    <name evidence="12" type="ORF">MUN89_13810</name>
</gene>
<dbReference type="InterPro" id="IPR002316">
    <property type="entry name" value="Pro-tRNA-ligase_IIa"/>
</dbReference>
<dbReference type="CDD" id="cd00779">
    <property type="entry name" value="ProRS_core_prok"/>
    <property type="match status" value="1"/>
</dbReference>
<dbReference type="InterPro" id="IPR033730">
    <property type="entry name" value="ProRS_core_prok"/>
</dbReference>
<dbReference type="GO" id="GO:0004827">
    <property type="term" value="F:proline-tRNA ligase activity"/>
    <property type="evidence" value="ECO:0007669"/>
    <property type="project" value="UniProtKB-EC"/>
</dbReference>
<comment type="domain">
    <text evidence="10">Consists of three domains: the N-terminal catalytic domain, the editing domain and the C-terminal anticodon-binding domain.</text>
</comment>
<dbReference type="InterPro" id="IPR023717">
    <property type="entry name" value="Pro-tRNA-Synthase_IIa_type1"/>
</dbReference>
<evidence type="ECO:0000256" key="7">
    <source>
        <dbReference type="ARBA" id="ARBA00022917"/>
    </source>
</evidence>
<keyword evidence="5 10" id="KW-0547">Nucleotide-binding</keyword>
<keyword evidence="6 10" id="KW-0067">ATP-binding</keyword>